<comment type="caution">
    <text evidence="1">The sequence shown here is derived from an EMBL/GenBank/DDBJ whole genome shotgun (WGS) entry which is preliminary data.</text>
</comment>
<organism evidence="1 2">
    <name type="scientific">Kipferlia bialata</name>
    <dbReference type="NCBI Taxonomy" id="797122"/>
    <lineage>
        <taxon>Eukaryota</taxon>
        <taxon>Metamonada</taxon>
        <taxon>Carpediemonas-like organisms</taxon>
        <taxon>Kipferlia</taxon>
    </lineage>
</organism>
<keyword evidence="2" id="KW-1185">Reference proteome</keyword>
<protein>
    <submittedName>
        <fullName evidence="1">Uncharacterized protein</fullName>
    </submittedName>
</protein>
<accession>A0A9K3DB26</accession>
<sequence length="86" mass="9332">YASSYVLRELDDGLQERDEQEELISVGGGGGVALSREKAEGDEYLLFGGKFLLATADATQLRDIAQYWKGKCMQDVGDALSLSLSL</sequence>
<name>A0A9K3DB26_9EUKA</name>
<dbReference type="EMBL" id="BDIP01009296">
    <property type="protein sequence ID" value="GIQ92259.1"/>
    <property type="molecule type" value="Genomic_DNA"/>
</dbReference>
<evidence type="ECO:0000313" key="2">
    <source>
        <dbReference type="Proteomes" id="UP000265618"/>
    </source>
</evidence>
<reference evidence="1 2" key="1">
    <citation type="journal article" date="2018" name="PLoS ONE">
        <title>The draft genome of Kipferlia bialata reveals reductive genome evolution in fornicate parasites.</title>
        <authorList>
            <person name="Tanifuji G."/>
            <person name="Takabayashi S."/>
            <person name="Kume K."/>
            <person name="Takagi M."/>
            <person name="Nakayama T."/>
            <person name="Kamikawa R."/>
            <person name="Inagaki Y."/>
            <person name="Hashimoto T."/>
        </authorList>
    </citation>
    <scope>NUCLEOTIDE SEQUENCE [LARGE SCALE GENOMIC DNA]</scope>
    <source>
        <strain evidence="1">NY0173</strain>
    </source>
</reference>
<dbReference type="AlphaFoldDB" id="A0A9K3DB26"/>
<evidence type="ECO:0000313" key="1">
    <source>
        <dbReference type="EMBL" id="GIQ92259.1"/>
    </source>
</evidence>
<feature type="non-terminal residue" evidence="1">
    <location>
        <position position="86"/>
    </location>
</feature>
<gene>
    <name evidence="1" type="ORF">KIPB_015925</name>
</gene>
<proteinExistence type="predicted"/>
<dbReference type="Proteomes" id="UP000265618">
    <property type="component" value="Unassembled WGS sequence"/>
</dbReference>